<evidence type="ECO:0000256" key="9">
    <source>
        <dbReference type="ARBA" id="ARBA00023157"/>
    </source>
</evidence>
<dbReference type="EC" id="3.2.1.25" evidence="5"/>
<dbReference type="GO" id="GO:0006516">
    <property type="term" value="P:glycoprotein catabolic process"/>
    <property type="evidence" value="ECO:0007669"/>
    <property type="project" value="TreeGrafter"/>
</dbReference>
<dbReference type="Gene3D" id="2.60.40.10">
    <property type="entry name" value="Immunoglobulins"/>
    <property type="match status" value="2"/>
</dbReference>
<accession>A0A9P6RXM6</accession>
<dbReference type="AlphaFoldDB" id="A0A9P6RXM6"/>
<dbReference type="Pfam" id="PF22666">
    <property type="entry name" value="Glyco_hydro_2_N2"/>
    <property type="match status" value="1"/>
</dbReference>
<dbReference type="SUPFAM" id="SSF51445">
    <property type="entry name" value="(Trans)glycosidases"/>
    <property type="match status" value="1"/>
</dbReference>
<dbReference type="SUPFAM" id="SSF49785">
    <property type="entry name" value="Galactose-binding domain-like"/>
    <property type="match status" value="1"/>
</dbReference>
<sequence>MTTHAEAKSASSRTVDLNGEWILSSSNKAVRCNALVPGQAHLDLLRANVIQEDPYFGTNYVKDSLRAIIPTTWVFEREFFLEDLNYAFAVLDCEGLDTLARVTLNGIIVGSTQNQFRHYFLDVKNALKSGANKLRIEFEEAVGHAKKQAEAYPYYVPDMFNMSAAQHGFPCRNFIRKEQCSFSWDWGPAFAPCGIWRPIWLRLDNDGVLVQRWSLITSPTSMQDAWEIKSLIKLWWPLGYGEPTLYTFIAMLVNERQTCVASHVFQSGFRRCELIQDQLEPGKLGDAFKFRVNGCDVFAKGTNWIPGHVFDSLMTMEKKRSLLESCVKANMNMIRIWGGGRYETEEFYKLCDELGVMVWQEFMFACALYPTDEVFLENVKQEVSDQVQRLMAHPCIVLWSGNNENQEFMVKGWDAATVQNPYVFTIDYHKLYINTIMSTLHAVDSSRPFISTSPSAGLISANPYTERYVLADSERGLYGDVHFYDYKHNGLHIEYYPNARFVSEYGAQSMPSFKAWKKISLPDDWHPLSKLSVHRNHHGNGQPEMLQQIEFQFQLPVQLSSYYRSDPGISSMVSSETREGLFDLFCYLTQLTQARSIIGQTEHYIRGRGNINRTMGALYWQLNDIWPAPTWSSIEHGGRWKPLHYFIKHAFADVLVSGYQPSDSQSFIIHISNDRSTPIKGQLKVRSYDIKSSQFQDDPEIAFEVDSHASKMVCHVGEALLKTDEGAPARLLFAATTVSTKDGHEVFEMLPQVFPVRNPIPLDLLKIQPRIEVEQLLVHGDPHAQTTQIHITLRSLDIAGFVWLEWQRDEIEGHFSENAFWLLPQQPRRVVFYSEGKEGVANIQKTDLQIKTLSDVLKQMETMGVTGLWPWTKSRGYAPSELILGVTQLPDGVKKRVDLAGGYYPTIRRVYRSNTLDDAHAAVESQLKQVGKQDDIVVYIDGELAEEKRSTHAERAERRAKALDKAEEVIDMLDQRISSNNRVSKHQISKAEKHLMDSFSWSSEAKDSLVTFLRTTGWQVIECQTEADIEIARDCGPKDIVVTRDSDFIGYATVKTIWRLIGKRRVLQYSVERLLAAIKLTRAQLTVLCIVSHNDYSNNIHGLGPETNYKIIKNLEEQ</sequence>
<organism evidence="16 17">
    <name type="scientific">Dissophora globulifera</name>
    <dbReference type="NCBI Taxonomy" id="979702"/>
    <lineage>
        <taxon>Eukaryota</taxon>
        <taxon>Fungi</taxon>
        <taxon>Fungi incertae sedis</taxon>
        <taxon>Mucoromycota</taxon>
        <taxon>Mortierellomycotina</taxon>
        <taxon>Mortierellomycetes</taxon>
        <taxon>Mortierellales</taxon>
        <taxon>Mortierellaceae</taxon>
        <taxon>Dissophora</taxon>
    </lineage>
</organism>
<evidence type="ECO:0000256" key="4">
    <source>
        <dbReference type="ARBA" id="ARBA00011245"/>
    </source>
</evidence>
<gene>
    <name evidence="16" type="ORF">BGZ99_004730</name>
</gene>
<dbReference type="InterPro" id="IPR029060">
    <property type="entry name" value="PIN-like_dom_sf"/>
</dbReference>
<reference evidence="16" key="1">
    <citation type="journal article" date="2020" name="Fungal Divers.">
        <title>Resolving the Mortierellaceae phylogeny through synthesis of multi-gene phylogenetics and phylogenomics.</title>
        <authorList>
            <person name="Vandepol N."/>
            <person name="Liber J."/>
            <person name="Desiro A."/>
            <person name="Na H."/>
            <person name="Kennedy M."/>
            <person name="Barry K."/>
            <person name="Grigoriev I.V."/>
            <person name="Miller A.N."/>
            <person name="O'Donnell K."/>
            <person name="Stajich J.E."/>
            <person name="Bonito G."/>
        </authorList>
    </citation>
    <scope>NUCLEOTIDE SEQUENCE</scope>
    <source>
        <strain evidence="16">REB-010B</strain>
    </source>
</reference>
<keyword evidence="10" id="KW-0325">Glycoprotein</keyword>
<dbReference type="PANTHER" id="PTHR43730:SF1">
    <property type="entry name" value="BETA-MANNOSIDASE"/>
    <property type="match status" value="1"/>
</dbReference>
<keyword evidence="9" id="KW-1015">Disulfide bond</keyword>
<dbReference type="InterPro" id="IPR050887">
    <property type="entry name" value="Beta-mannosidase_GH2"/>
</dbReference>
<dbReference type="PANTHER" id="PTHR43730">
    <property type="entry name" value="BETA-MANNOSIDASE"/>
    <property type="match status" value="1"/>
</dbReference>
<keyword evidence="8" id="KW-0378">Hydrolase</keyword>
<keyword evidence="7" id="KW-0732">Signal</keyword>
<feature type="non-terminal residue" evidence="16">
    <location>
        <position position="1"/>
    </location>
</feature>
<dbReference type="Proteomes" id="UP000738325">
    <property type="component" value="Unassembled WGS sequence"/>
</dbReference>
<comment type="function">
    <text evidence="2">Exoglycosidase that cleaves the single beta-linked mannose residue from the non-reducing end of all N-linked glycoprotein oligosaccharides.</text>
</comment>
<evidence type="ECO:0000256" key="6">
    <source>
        <dbReference type="ARBA" id="ARBA00015707"/>
    </source>
</evidence>
<evidence type="ECO:0000256" key="1">
    <source>
        <dbReference type="ARBA" id="ARBA00000829"/>
    </source>
</evidence>
<evidence type="ECO:0000313" key="17">
    <source>
        <dbReference type="Proteomes" id="UP000738325"/>
    </source>
</evidence>
<dbReference type="Gene3D" id="3.20.20.80">
    <property type="entry name" value="Glycosidases"/>
    <property type="match status" value="1"/>
</dbReference>
<dbReference type="InterPro" id="IPR036156">
    <property type="entry name" value="Beta-gal/glucu_dom_sf"/>
</dbReference>
<evidence type="ECO:0000259" key="15">
    <source>
        <dbReference type="Pfam" id="PF22666"/>
    </source>
</evidence>
<evidence type="ECO:0000256" key="2">
    <source>
        <dbReference type="ARBA" id="ARBA00003150"/>
    </source>
</evidence>
<dbReference type="SUPFAM" id="SSF49303">
    <property type="entry name" value="beta-Galactosidase/glucuronidase domain"/>
    <property type="match status" value="2"/>
</dbReference>
<feature type="domain" description="Beta-mannosidase-like galactose-binding" evidence="15">
    <location>
        <begin position="21"/>
        <end position="197"/>
    </location>
</feature>
<dbReference type="InterPro" id="IPR054593">
    <property type="entry name" value="Beta-mannosidase-like_N2"/>
</dbReference>
<dbReference type="Pfam" id="PF02836">
    <property type="entry name" value="Glyco_hydro_2_C"/>
    <property type="match status" value="1"/>
</dbReference>
<comment type="similarity">
    <text evidence="3">Belongs to the glycosyl hydrolase 2 family.</text>
</comment>
<dbReference type="Gene3D" id="2.60.120.260">
    <property type="entry name" value="Galactose-binding domain-like"/>
    <property type="match status" value="1"/>
</dbReference>
<evidence type="ECO:0000256" key="3">
    <source>
        <dbReference type="ARBA" id="ARBA00007401"/>
    </source>
</evidence>
<dbReference type="GO" id="GO:0005975">
    <property type="term" value="P:carbohydrate metabolic process"/>
    <property type="evidence" value="ECO:0007669"/>
    <property type="project" value="InterPro"/>
</dbReference>
<dbReference type="InterPro" id="IPR017853">
    <property type="entry name" value="GH"/>
</dbReference>
<dbReference type="Gene3D" id="3.40.50.1010">
    <property type="entry name" value="5'-nuclease"/>
    <property type="match status" value="1"/>
</dbReference>
<evidence type="ECO:0000256" key="5">
    <source>
        <dbReference type="ARBA" id="ARBA00012754"/>
    </source>
</evidence>
<dbReference type="InterPro" id="IPR008979">
    <property type="entry name" value="Galactose-bd-like_sf"/>
</dbReference>
<dbReference type="EMBL" id="JAAAIP010000003">
    <property type="protein sequence ID" value="KAG0330360.1"/>
    <property type="molecule type" value="Genomic_DNA"/>
</dbReference>
<dbReference type="InterPro" id="IPR013783">
    <property type="entry name" value="Ig-like_fold"/>
</dbReference>
<dbReference type="GO" id="GO:0004567">
    <property type="term" value="F:beta-mannosidase activity"/>
    <property type="evidence" value="ECO:0007669"/>
    <property type="project" value="UniProtKB-EC"/>
</dbReference>
<name>A0A9P6RXM6_9FUNG</name>
<evidence type="ECO:0000259" key="14">
    <source>
        <dbReference type="Pfam" id="PF17753"/>
    </source>
</evidence>
<dbReference type="SUPFAM" id="SSF88723">
    <property type="entry name" value="PIN domain-like"/>
    <property type="match status" value="1"/>
</dbReference>
<keyword evidence="11" id="KW-0326">Glycosidase</keyword>
<dbReference type="FunFam" id="3.20.20.80:FF:000050">
    <property type="entry name" value="Beta-mannosidase B"/>
    <property type="match status" value="1"/>
</dbReference>
<proteinExistence type="inferred from homology"/>
<feature type="domain" description="Glycoside hydrolase family 2 catalytic" evidence="13">
    <location>
        <begin position="343"/>
        <end position="510"/>
    </location>
</feature>
<dbReference type="InterPro" id="IPR041625">
    <property type="entry name" value="Beta-mannosidase_Ig"/>
</dbReference>
<dbReference type="Pfam" id="PF17753">
    <property type="entry name" value="Ig_mannosidase"/>
    <property type="match status" value="1"/>
</dbReference>
<protein>
    <recommendedName>
        <fullName evidence="6">Beta-mannosidase</fullName>
        <ecNumber evidence="5">3.2.1.25</ecNumber>
    </recommendedName>
    <alternativeName>
        <fullName evidence="12">Lysosomal beta A mannosidase</fullName>
    </alternativeName>
</protein>
<evidence type="ECO:0000256" key="7">
    <source>
        <dbReference type="ARBA" id="ARBA00022729"/>
    </source>
</evidence>
<keyword evidence="17" id="KW-1185">Reference proteome</keyword>
<dbReference type="InterPro" id="IPR006103">
    <property type="entry name" value="Glyco_hydro_2_cat"/>
</dbReference>
<evidence type="ECO:0000256" key="8">
    <source>
        <dbReference type="ARBA" id="ARBA00022801"/>
    </source>
</evidence>
<dbReference type="OrthoDB" id="2866996at2759"/>
<comment type="catalytic activity">
    <reaction evidence="1">
        <text>Hydrolysis of terminal, non-reducing beta-D-mannose residues in beta-D-mannosides.</text>
        <dbReference type="EC" id="3.2.1.25"/>
    </reaction>
</comment>
<evidence type="ECO:0000313" key="16">
    <source>
        <dbReference type="EMBL" id="KAG0330360.1"/>
    </source>
</evidence>
<evidence type="ECO:0000256" key="10">
    <source>
        <dbReference type="ARBA" id="ARBA00023180"/>
    </source>
</evidence>
<comment type="subunit">
    <text evidence="4">Monomer.</text>
</comment>
<feature type="domain" description="Beta-mannosidase Ig-fold" evidence="14">
    <location>
        <begin position="784"/>
        <end position="855"/>
    </location>
</feature>
<comment type="caution">
    <text evidence="16">The sequence shown here is derived from an EMBL/GenBank/DDBJ whole genome shotgun (WGS) entry which is preliminary data.</text>
</comment>
<evidence type="ECO:0000256" key="11">
    <source>
        <dbReference type="ARBA" id="ARBA00023295"/>
    </source>
</evidence>
<evidence type="ECO:0000259" key="13">
    <source>
        <dbReference type="Pfam" id="PF02836"/>
    </source>
</evidence>
<evidence type="ECO:0000256" key="12">
    <source>
        <dbReference type="ARBA" id="ARBA00032581"/>
    </source>
</evidence>